<dbReference type="EMBL" id="BLXY01000007">
    <property type="protein sequence ID" value="GFO65218.1"/>
    <property type="molecule type" value="Genomic_DNA"/>
</dbReference>
<reference evidence="4" key="1">
    <citation type="submission" date="2020-06" db="EMBL/GenBank/DDBJ databases">
        <title>Draft genomic sequecing of Geomonas sp. Red736.</title>
        <authorList>
            <person name="Itoh H."/>
            <person name="Xu Z.X."/>
            <person name="Ushijima N."/>
            <person name="Masuda Y."/>
            <person name="Shiratori Y."/>
            <person name="Senoo K."/>
        </authorList>
    </citation>
    <scope>NUCLEOTIDE SEQUENCE [LARGE SCALE GENOMIC DNA]</scope>
    <source>
        <strain evidence="4">Red736</strain>
    </source>
</reference>
<reference evidence="3" key="3">
    <citation type="submission" date="2022-04" db="EMBL/GenBank/DDBJ databases">
        <authorList>
            <person name="Liu G."/>
        </authorList>
    </citation>
    <scope>NUCLEOTIDE SEQUENCE</scope>
    <source>
        <strain evidence="3">RG22</strain>
    </source>
</reference>
<dbReference type="GO" id="GO:0016301">
    <property type="term" value="F:kinase activity"/>
    <property type="evidence" value="ECO:0007669"/>
    <property type="project" value="UniProtKB-KW"/>
</dbReference>
<protein>
    <submittedName>
        <fullName evidence="3">ROK family protein</fullName>
    </submittedName>
    <submittedName>
        <fullName evidence="2">Sugar kinase</fullName>
    </submittedName>
</protein>
<organism evidence="2 4">
    <name type="scientific">Geomonas paludis</name>
    <dbReference type="NCBI Taxonomy" id="2740185"/>
    <lineage>
        <taxon>Bacteria</taxon>
        <taxon>Pseudomonadati</taxon>
        <taxon>Thermodesulfobacteriota</taxon>
        <taxon>Desulfuromonadia</taxon>
        <taxon>Geobacterales</taxon>
        <taxon>Geobacteraceae</taxon>
        <taxon>Geomonas</taxon>
    </lineage>
</organism>
<dbReference type="SUPFAM" id="SSF53067">
    <property type="entry name" value="Actin-like ATPase domain"/>
    <property type="match status" value="1"/>
</dbReference>
<dbReference type="EMBL" id="CP096574">
    <property type="protein sequence ID" value="UPU37318.1"/>
    <property type="molecule type" value="Genomic_DNA"/>
</dbReference>
<evidence type="ECO:0000313" key="2">
    <source>
        <dbReference type="EMBL" id="GFO65218.1"/>
    </source>
</evidence>
<evidence type="ECO:0000313" key="4">
    <source>
        <dbReference type="Proteomes" id="UP000568888"/>
    </source>
</evidence>
<dbReference type="PANTHER" id="PTHR18964">
    <property type="entry name" value="ROK (REPRESSOR, ORF, KINASE) FAMILY"/>
    <property type="match status" value="1"/>
</dbReference>
<dbReference type="InterPro" id="IPR000600">
    <property type="entry name" value="ROK"/>
</dbReference>
<dbReference type="Proteomes" id="UP000831485">
    <property type="component" value="Chromosome"/>
</dbReference>
<gene>
    <name evidence="2" type="ORF">GMPD_31370</name>
    <name evidence="3" type="ORF">M1B72_06335</name>
</gene>
<dbReference type="Pfam" id="PF00480">
    <property type="entry name" value="ROK"/>
    <property type="match status" value="1"/>
</dbReference>
<keyword evidence="5" id="KW-1185">Reference proteome</keyword>
<dbReference type="Proteomes" id="UP000568888">
    <property type="component" value="Unassembled WGS sequence"/>
</dbReference>
<dbReference type="AlphaFoldDB" id="A0A6V8MYC1"/>
<reference evidence="2" key="2">
    <citation type="journal article" date="2021" name="Int. J. Syst. Evol. Microbiol.">
        <title>Geomonas silvestris sp. nov., Geomonas paludis sp. nov. and Geomonas limicola sp. nov., isolated from terrestrial environments, and emended description of the genus Geomonas.</title>
        <authorList>
            <person name="Itoh H."/>
            <person name="Xu Z."/>
            <person name="Masuda Y."/>
            <person name="Ushijima N."/>
            <person name="Hayakawa C."/>
            <person name="Shiratori Y."/>
            <person name="Senoo K."/>
        </authorList>
    </citation>
    <scope>NUCLEOTIDE SEQUENCE</scope>
    <source>
        <strain evidence="2">Red736</strain>
    </source>
</reference>
<evidence type="ECO:0000256" key="1">
    <source>
        <dbReference type="ARBA" id="ARBA00006479"/>
    </source>
</evidence>
<dbReference type="PROSITE" id="PS01125">
    <property type="entry name" value="ROK"/>
    <property type="match status" value="1"/>
</dbReference>
<name>A0A6V8MYC1_9BACT</name>
<comment type="similarity">
    <text evidence="1">Belongs to the ROK (NagC/XylR) family.</text>
</comment>
<keyword evidence="2" id="KW-0808">Transferase</keyword>
<sequence>MKQELCIGIDLGGSNLRFALVDRQGRVLARCAEPTLPAAGLASLLARLLDGVERLRQEGARLGCGTVALAVGVPGLVCSDGVVRASVNVPVLEGVPLARELSAATGMPVAALNDANACALGENRYGAGRGYRSLIALTLGTGVGSGLILDGRLWTGVDGAAGEFGHIPVEPEGRPCGCGSRGCVEQYASAGAIARNGDDAAAVARRARQGDAAALAVFAEAGRYLGIAAAGVVNLLNLEAVLLCGGVAQSFDLLVPALRRELVSRTFPVSGGRVRVEQGTLGDDAGVLGAAVAAFGAVL</sequence>
<keyword evidence="2" id="KW-0418">Kinase</keyword>
<dbReference type="CDD" id="cd23763">
    <property type="entry name" value="ASKHA_ATPase_ROK"/>
    <property type="match status" value="1"/>
</dbReference>
<dbReference type="PANTHER" id="PTHR18964:SF149">
    <property type="entry name" value="BIFUNCTIONAL UDP-N-ACETYLGLUCOSAMINE 2-EPIMERASE_N-ACETYLMANNOSAMINE KINASE"/>
    <property type="match status" value="1"/>
</dbReference>
<dbReference type="InterPro" id="IPR049874">
    <property type="entry name" value="ROK_cs"/>
</dbReference>
<evidence type="ECO:0000313" key="5">
    <source>
        <dbReference type="Proteomes" id="UP000831485"/>
    </source>
</evidence>
<evidence type="ECO:0000313" key="3">
    <source>
        <dbReference type="EMBL" id="UPU37318.1"/>
    </source>
</evidence>
<dbReference type="Gene3D" id="3.30.420.40">
    <property type="match status" value="2"/>
</dbReference>
<proteinExistence type="inferred from homology"/>
<accession>A0A6V8MYC1</accession>
<dbReference type="InterPro" id="IPR043129">
    <property type="entry name" value="ATPase_NBD"/>
</dbReference>
<dbReference type="RefSeq" id="WP_183349072.1">
    <property type="nucleotide sequence ID" value="NZ_BLXY01000007.1"/>
</dbReference>